<dbReference type="AlphaFoldDB" id="A0A2K3MYZ4"/>
<protein>
    <submittedName>
        <fullName evidence="1">U-box domain-containing protein 35-like</fullName>
    </submittedName>
</protein>
<evidence type="ECO:0000313" key="1">
    <source>
        <dbReference type="EMBL" id="PNX96015.1"/>
    </source>
</evidence>
<dbReference type="SUPFAM" id="SSF52402">
    <property type="entry name" value="Adenine nucleotide alpha hydrolases-like"/>
    <property type="match status" value="1"/>
</dbReference>
<accession>A0A2K3MYZ4</accession>
<dbReference type="Proteomes" id="UP000236291">
    <property type="component" value="Unassembled WGS sequence"/>
</dbReference>
<reference evidence="1 2" key="1">
    <citation type="journal article" date="2014" name="Am. J. Bot.">
        <title>Genome assembly and annotation for red clover (Trifolium pratense; Fabaceae).</title>
        <authorList>
            <person name="Istvanek J."/>
            <person name="Jaros M."/>
            <person name="Krenek A."/>
            <person name="Repkova J."/>
        </authorList>
    </citation>
    <scope>NUCLEOTIDE SEQUENCE [LARGE SCALE GENOMIC DNA]</scope>
    <source>
        <strain evidence="2">cv. Tatra</strain>
        <tissue evidence="1">Young leaves</tissue>
    </source>
</reference>
<dbReference type="STRING" id="57577.A0A2K3MYZ4"/>
<dbReference type="PANTHER" id="PTHR47382:SF3">
    <property type="entry name" value="ADENINE NUCLEOTIDE ALPHA HYDROLASES-LIKE SUPERFAMILY PROTEIN"/>
    <property type="match status" value="1"/>
</dbReference>
<sequence length="269" mass="30329">MSAKSTETLQHHSQYSSSSQIMFNHNYATAGMCEITEEEEEVQTTINHHHQLDNEIEEEECVYVAVGKSDTSMEALSWTLNNLFTHHSTNTMLYLIHVFPQIKHIPHPLGVGMIARNQVSAEQVEIYMDQERDKRRQLLHKFLHSCSISKVKVDTILIESDLVAKAILDLIPILQITNLVIGANKSNIRKSRSKKGNGGVADQVVQNAPQNCKVRVICEGKEVNEQMMMMSHLPSPQIITTTNSANNDNSVNTKENDSVLCVCFKPKFK</sequence>
<dbReference type="InterPro" id="IPR014729">
    <property type="entry name" value="Rossmann-like_a/b/a_fold"/>
</dbReference>
<dbReference type="PANTHER" id="PTHR47382">
    <property type="entry name" value="U-BOX DOMAIN-CONTAINING PROTEIN 52-LIKE"/>
    <property type="match status" value="1"/>
</dbReference>
<comment type="caution">
    <text evidence="1">The sequence shown here is derived from an EMBL/GenBank/DDBJ whole genome shotgun (WGS) entry which is preliminary data.</text>
</comment>
<gene>
    <name evidence="1" type="ORF">L195_g019215</name>
</gene>
<dbReference type="CDD" id="cd01989">
    <property type="entry name" value="USP_STK_Ubox_N"/>
    <property type="match status" value="1"/>
</dbReference>
<dbReference type="EMBL" id="ASHM01014061">
    <property type="protein sequence ID" value="PNX96015.1"/>
    <property type="molecule type" value="Genomic_DNA"/>
</dbReference>
<organism evidence="1 2">
    <name type="scientific">Trifolium pratense</name>
    <name type="common">Red clover</name>
    <dbReference type="NCBI Taxonomy" id="57577"/>
    <lineage>
        <taxon>Eukaryota</taxon>
        <taxon>Viridiplantae</taxon>
        <taxon>Streptophyta</taxon>
        <taxon>Embryophyta</taxon>
        <taxon>Tracheophyta</taxon>
        <taxon>Spermatophyta</taxon>
        <taxon>Magnoliopsida</taxon>
        <taxon>eudicotyledons</taxon>
        <taxon>Gunneridae</taxon>
        <taxon>Pentapetalae</taxon>
        <taxon>rosids</taxon>
        <taxon>fabids</taxon>
        <taxon>Fabales</taxon>
        <taxon>Fabaceae</taxon>
        <taxon>Papilionoideae</taxon>
        <taxon>50 kb inversion clade</taxon>
        <taxon>NPAAA clade</taxon>
        <taxon>Hologalegina</taxon>
        <taxon>IRL clade</taxon>
        <taxon>Trifolieae</taxon>
        <taxon>Trifolium</taxon>
    </lineage>
</organism>
<evidence type="ECO:0000313" key="2">
    <source>
        <dbReference type="Proteomes" id="UP000236291"/>
    </source>
</evidence>
<name>A0A2K3MYZ4_TRIPR</name>
<dbReference type="Gene3D" id="3.40.50.620">
    <property type="entry name" value="HUPs"/>
    <property type="match status" value="1"/>
</dbReference>
<proteinExistence type="predicted"/>
<reference evidence="1 2" key="2">
    <citation type="journal article" date="2017" name="Front. Plant Sci.">
        <title>Gene Classification and Mining of Molecular Markers Useful in Red Clover (Trifolium pratense) Breeding.</title>
        <authorList>
            <person name="Istvanek J."/>
            <person name="Dluhosova J."/>
            <person name="Dluhos P."/>
            <person name="Patkova L."/>
            <person name="Nedelnik J."/>
            <person name="Repkova J."/>
        </authorList>
    </citation>
    <scope>NUCLEOTIDE SEQUENCE [LARGE SCALE GENOMIC DNA]</scope>
    <source>
        <strain evidence="2">cv. Tatra</strain>
        <tissue evidence="1">Young leaves</tissue>
    </source>
</reference>